<gene>
    <name evidence="1" type="ORF">UFOPK2925_00508</name>
</gene>
<name>A0A6J6VY25_9ZZZZ</name>
<protein>
    <submittedName>
        <fullName evidence="1">Unannotated protein</fullName>
    </submittedName>
</protein>
<dbReference type="EMBL" id="CAEZZU010000054">
    <property type="protein sequence ID" value="CAB4775417.1"/>
    <property type="molecule type" value="Genomic_DNA"/>
</dbReference>
<dbReference type="Gene3D" id="3.20.20.370">
    <property type="entry name" value="Glycoside hydrolase/deacetylase"/>
    <property type="match status" value="1"/>
</dbReference>
<dbReference type="InterPro" id="IPR011330">
    <property type="entry name" value="Glyco_hydro/deAcase_b/a-brl"/>
</dbReference>
<dbReference type="AlphaFoldDB" id="A0A6J6VY25"/>
<reference evidence="1" key="1">
    <citation type="submission" date="2020-05" db="EMBL/GenBank/DDBJ databases">
        <authorList>
            <person name="Chiriac C."/>
            <person name="Salcher M."/>
            <person name="Ghai R."/>
            <person name="Kavagutti S V."/>
        </authorList>
    </citation>
    <scope>NUCLEOTIDE SEQUENCE</scope>
</reference>
<sequence>MLSNMRPGVTEIYFHPAVETEELRASHPDWSGRVRDHEALCSNDAFSRLVDDSGATLIEFKKLRVVQRAG</sequence>
<organism evidence="1">
    <name type="scientific">freshwater metagenome</name>
    <dbReference type="NCBI Taxonomy" id="449393"/>
    <lineage>
        <taxon>unclassified sequences</taxon>
        <taxon>metagenomes</taxon>
        <taxon>ecological metagenomes</taxon>
    </lineage>
</organism>
<accession>A0A6J6VY25</accession>
<evidence type="ECO:0000313" key="1">
    <source>
        <dbReference type="EMBL" id="CAB4775417.1"/>
    </source>
</evidence>
<dbReference type="GO" id="GO:0005975">
    <property type="term" value="P:carbohydrate metabolic process"/>
    <property type="evidence" value="ECO:0007669"/>
    <property type="project" value="InterPro"/>
</dbReference>
<dbReference type="SUPFAM" id="SSF88713">
    <property type="entry name" value="Glycoside hydrolase/deacetylase"/>
    <property type="match status" value="1"/>
</dbReference>
<proteinExistence type="predicted"/>